<proteinExistence type="predicted"/>
<dbReference type="EMBL" id="OJIN01000023">
    <property type="protein sequence ID" value="SPD72130.1"/>
    <property type="molecule type" value="Genomic_DNA"/>
</dbReference>
<gene>
    <name evidence="1" type="ORF">PITCH_A1190006</name>
</gene>
<organism evidence="1">
    <name type="scientific">uncultured Desulfobacterium sp</name>
    <dbReference type="NCBI Taxonomy" id="201089"/>
    <lineage>
        <taxon>Bacteria</taxon>
        <taxon>Pseudomonadati</taxon>
        <taxon>Thermodesulfobacteriota</taxon>
        <taxon>Desulfobacteria</taxon>
        <taxon>Desulfobacterales</taxon>
        <taxon>Desulfobacteriaceae</taxon>
        <taxon>Desulfobacterium</taxon>
        <taxon>environmental samples</taxon>
    </lineage>
</organism>
<evidence type="ECO:0000313" key="1">
    <source>
        <dbReference type="EMBL" id="SPD72130.1"/>
    </source>
</evidence>
<reference evidence="1" key="1">
    <citation type="submission" date="2018-01" db="EMBL/GenBank/DDBJ databases">
        <authorList>
            <person name="Regsiter A."/>
            <person name="William W."/>
        </authorList>
    </citation>
    <scope>NUCLEOTIDE SEQUENCE</scope>
    <source>
        <strain evidence="1">TRIP AH-1</strain>
    </source>
</reference>
<accession>A0A445MRN7</accession>
<protein>
    <submittedName>
        <fullName evidence="1">Uncharacterized protein</fullName>
    </submittedName>
</protein>
<name>A0A445MRN7_9BACT</name>
<sequence length="20" mass="2182">MGKYGLTSKNRIDIRSAIGT</sequence>
<dbReference type="AlphaFoldDB" id="A0A445MRN7"/>